<feature type="domain" description="Myb-like" evidence="6">
    <location>
        <begin position="74"/>
        <end position="126"/>
    </location>
</feature>
<evidence type="ECO:0000256" key="3">
    <source>
        <dbReference type="ARBA" id="ARBA00023163"/>
    </source>
</evidence>
<dbReference type="Gramene" id="Psat01G0488100-T1">
    <property type="protein sequence ID" value="KAI5447194.1"/>
    <property type="gene ID" value="KIW84_014881"/>
</dbReference>
<dbReference type="GO" id="GO:0003700">
    <property type="term" value="F:DNA-binding transcription factor activity"/>
    <property type="evidence" value="ECO:0007669"/>
    <property type="project" value="InterPro"/>
</dbReference>
<dbReference type="PANTHER" id="PTHR31314:SF84">
    <property type="entry name" value="HOMEODOMAIN-LIKE SUPERFAMILY PROTEIN-RELATED"/>
    <property type="match status" value="1"/>
</dbReference>
<dbReference type="InterPro" id="IPR046955">
    <property type="entry name" value="PHR1-like"/>
</dbReference>
<gene>
    <name evidence="7" type="ORF">KIW84_014881</name>
</gene>
<comment type="caution">
    <text evidence="7">The sequence shown here is derived from an EMBL/GenBank/DDBJ whole genome shotgun (WGS) entry which is preliminary data.</text>
</comment>
<evidence type="ECO:0000259" key="6">
    <source>
        <dbReference type="Pfam" id="PF00249"/>
    </source>
</evidence>
<dbReference type="GO" id="GO:0003677">
    <property type="term" value="F:DNA binding"/>
    <property type="evidence" value="ECO:0007669"/>
    <property type="project" value="InterPro"/>
</dbReference>
<evidence type="ECO:0000256" key="2">
    <source>
        <dbReference type="ARBA" id="ARBA00023015"/>
    </source>
</evidence>
<dbReference type="PANTHER" id="PTHR31314">
    <property type="entry name" value="MYB FAMILY TRANSCRIPTION FACTOR PHL7-LIKE"/>
    <property type="match status" value="1"/>
</dbReference>
<dbReference type="Pfam" id="PF00249">
    <property type="entry name" value="Myb_DNA-binding"/>
    <property type="match status" value="1"/>
</dbReference>
<evidence type="ECO:0000256" key="1">
    <source>
        <dbReference type="ARBA" id="ARBA00004123"/>
    </source>
</evidence>
<proteinExistence type="predicted"/>
<feature type="compositionally biased region" description="Low complexity" evidence="5">
    <location>
        <begin position="28"/>
        <end position="43"/>
    </location>
</feature>
<keyword evidence="3" id="KW-0804">Transcription</keyword>
<dbReference type="NCBIfam" id="TIGR01557">
    <property type="entry name" value="myb_SHAQKYF"/>
    <property type="match status" value="1"/>
</dbReference>
<dbReference type="GO" id="GO:0005634">
    <property type="term" value="C:nucleus"/>
    <property type="evidence" value="ECO:0007669"/>
    <property type="project" value="UniProtKB-SubCell"/>
</dbReference>
<dbReference type="Gene3D" id="1.10.10.60">
    <property type="entry name" value="Homeodomain-like"/>
    <property type="match status" value="1"/>
</dbReference>
<protein>
    <recommendedName>
        <fullName evidence="6">Myb-like domain-containing protein</fullName>
    </recommendedName>
</protein>
<keyword evidence="8" id="KW-1185">Reference proteome</keyword>
<dbReference type="SUPFAM" id="SSF46689">
    <property type="entry name" value="Homeodomain-like"/>
    <property type="match status" value="1"/>
</dbReference>
<keyword evidence="4" id="KW-0539">Nucleus</keyword>
<dbReference type="EMBL" id="JAMSHJ010000001">
    <property type="protein sequence ID" value="KAI5447194.1"/>
    <property type="molecule type" value="Genomic_DNA"/>
</dbReference>
<evidence type="ECO:0000313" key="8">
    <source>
        <dbReference type="Proteomes" id="UP001058974"/>
    </source>
</evidence>
<dbReference type="InterPro" id="IPR001005">
    <property type="entry name" value="SANT/Myb"/>
</dbReference>
<dbReference type="InterPro" id="IPR006447">
    <property type="entry name" value="Myb_dom_plants"/>
</dbReference>
<evidence type="ECO:0000256" key="4">
    <source>
        <dbReference type="ARBA" id="ARBA00023242"/>
    </source>
</evidence>
<comment type="subcellular location">
    <subcellularLocation>
        <location evidence="1">Nucleus</location>
    </subcellularLocation>
</comment>
<reference evidence="7 8" key="1">
    <citation type="journal article" date="2022" name="Nat. Genet.">
        <title>Improved pea reference genome and pan-genome highlight genomic features and evolutionary characteristics.</title>
        <authorList>
            <person name="Yang T."/>
            <person name="Liu R."/>
            <person name="Luo Y."/>
            <person name="Hu S."/>
            <person name="Wang D."/>
            <person name="Wang C."/>
            <person name="Pandey M.K."/>
            <person name="Ge S."/>
            <person name="Xu Q."/>
            <person name="Li N."/>
            <person name="Li G."/>
            <person name="Huang Y."/>
            <person name="Saxena R.K."/>
            <person name="Ji Y."/>
            <person name="Li M."/>
            <person name="Yan X."/>
            <person name="He Y."/>
            <person name="Liu Y."/>
            <person name="Wang X."/>
            <person name="Xiang C."/>
            <person name="Varshney R.K."/>
            <person name="Ding H."/>
            <person name="Gao S."/>
            <person name="Zong X."/>
        </authorList>
    </citation>
    <scope>NUCLEOTIDE SEQUENCE [LARGE SCALE GENOMIC DNA]</scope>
    <source>
        <strain evidence="7 8">cv. Zhongwan 6</strain>
    </source>
</reference>
<feature type="region of interest" description="Disordered" evidence="5">
    <location>
        <begin position="28"/>
        <end position="59"/>
    </location>
</feature>
<sequence length="241" mass="27387">CIYSLLFLHNTTFHSLLIKKTEITPLSIPSSQTMSSSSSSPLSGVVDNNNSSNPSEMSLKAPMVRPYSRSKMPRLRWTPYLHRCFLHAVHKLEKEERGTTPKLILQLMNVKGLTISHVKSHLQMYRSMRHEEMSQEAKKNVMAANLLASRMISSSSLVPRFLQTLENGYEQESYNGNQGNKSVVICNSDEQKKHTYIIFDGILSTVHANKRDQRGFKEITARGKEVSERETDDLCLELTLT</sequence>
<dbReference type="Proteomes" id="UP001058974">
    <property type="component" value="Chromosome 1"/>
</dbReference>
<name>A0A9D5BNS9_PEA</name>
<evidence type="ECO:0000256" key="5">
    <source>
        <dbReference type="SAM" id="MobiDB-lite"/>
    </source>
</evidence>
<dbReference type="AlphaFoldDB" id="A0A9D5BNS9"/>
<organism evidence="7 8">
    <name type="scientific">Pisum sativum</name>
    <name type="common">Garden pea</name>
    <name type="synonym">Lathyrus oleraceus</name>
    <dbReference type="NCBI Taxonomy" id="3888"/>
    <lineage>
        <taxon>Eukaryota</taxon>
        <taxon>Viridiplantae</taxon>
        <taxon>Streptophyta</taxon>
        <taxon>Embryophyta</taxon>
        <taxon>Tracheophyta</taxon>
        <taxon>Spermatophyta</taxon>
        <taxon>Magnoliopsida</taxon>
        <taxon>eudicotyledons</taxon>
        <taxon>Gunneridae</taxon>
        <taxon>Pentapetalae</taxon>
        <taxon>rosids</taxon>
        <taxon>fabids</taxon>
        <taxon>Fabales</taxon>
        <taxon>Fabaceae</taxon>
        <taxon>Papilionoideae</taxon>
        <taxon>50 kb inversion clade</taxon>
        <taxon>NPAAA clade</taxon>
        <taxon>Hologalegina</taxon>
        <taxon>IRL clade</taxon>
        <taxon>Fabeae</taxon>
        <taxon>Lathyrus</taxon>
    </lineage>
</organism>
<feature type="non-terminal residue" evidence="7">
    <location>
        <position position="241"/>
    </location>
</feature>
<feature type="compositionally biased region" description="Polar residues" evidence="5">
    <location>
        <begin position="46"/>
        <end position="56"/>
    </location>
</feature>
<evidence type="ECO:0000313" key="7">
    <source>
        <dbReference type="EMBL" id="KAI5447194.1"/>
    </source>
</evidence>
<accession>A0A9D5BNS9</accession>
<dbReference type="InterPro" id="IPR009057">
    <property type="entry name" value="Homeodomain-like_sf"/>
</dbReference>
<keyword evidence="2" id="KW-0805">Transcription regulation</keyword>